<evidence type="ECO:0000313" key="2">
    <source>
        <dbReference type="EMBL" id="KZV21707.1"/>
    </source>
</evidence>
<evidence type="ECO:0000313" key="3">
    <source>
        <dbReference type="Proteomes" id="UP000250235"/>
    </source>
</evidence>
<organism evidence="2 3">
    <name type="scientific">Dorcoceras hygrometricum</name>
    <dbReference type="NCBI Taxonomy" id="472368"/>
    <lineage>
        <taxon>Eukaryota</taxon>
        <taxon>Viridiplantae</taxon>
        <taxon>Streptophyta</taxon>
        <taxon>Embryophyta</taxon>
        <taxon>Tracheophyta</taxon>
        <taxon>Spermatophyta</taxon>
        <taxon>Magnoliopsida</taxon>
        <taxon>eudicotyledons</taxon>
        <taxon>Gunneridae</taxon>
        <taxon>Pentapetalae</taxon>
        <taxon>asterids</taxon>
        <taxon>lamiids</taxon>
        <taxon>Lamiales</taxon>
        <taxon>Gesneriaceae</taxon>
        <taxon>Didymocarpoideae</taxon>
        <taxon>Trichosporeae</taxon>
        <taxon>Loxocarpinae</taxon>
        <taxon>Dorcoceras</taxon>
    </lineage>
</organism>
<dbReference type="OrthoDB" id="1911716at2759"/>
<proteinExistence type="predicted"/>
<dbReference type="EMBL" id="KV014877">
    <property type="protein sequence ID" value="KZV21707.1"/>
    <property type="molecule type" value="Genomic_DNA"/>
</dbReference>
<name>A0A2Z7AQT0_9LAMI</name>
<feature type="region of interest" description="Disordered" evidence="1">
    <location>
        <begin position="126"/>
        <end position="149"/>
    </location>
</feature>
<evidence type="ECO:0000256" key="1">
    <source>
        <dbReference type="SAM" id="MobiDB-lite"/>
    </source>
</evidence>
<sequence>MSSHCTRPCRVKDLASCFYACRFPSDEESSDAILSTLPQVQNTIMAANSRCSSKTCDSCRKTSFANKMCNEEANGESSAQSSTLNSTDDNEVEEGRRDPKWPRFSEEDYIVFCFREDGAIHMINESKPSKTYDDNSKKGKEGWSNEMESDWPEDEIKEMDSAAIGTRLGCKLEESFESCNSNQSDTSTNSFSFQKESSSYAQIRETQGHKFASPLLQILKGEHFEISQPLHVCKF</sequence>
<dbReference type="AlphaFoldDB" id="A0A2Z7AQT0"/>
<feature type="region of interest" description="Disordered" evidence="1">
    <location>
        <begin position="75"/>
        <end position="100"/>
    </location>
</feature>
<accession>A0A2Z7AQT0</accession>
<reference evidence="2 3" key="1">
    <citation type="journal article" date="2015" name="Proc. Natl. Acad. Sci. U.S.A.">
        <title>The resurrection genome of Boea hygrometrica: A blueprint for survival of dehydration.</title>
        <authorList>
            <person name="Xiao L."/>
            <person name="Yang G."/>
            <person name="Zhang L."/>
            <person name="Yang X."/>
            <person name="Zhao S."/>
            <person name="Ji Z."/>
            <person name="Zhou Q."/>
            <person name="Hu M."/>
            <person name="Wang Y."/>
            <person name="Chen M."/>
            <person name="Xu Y."/>
            <person name="Jin H."/>
            <person name="Xiao X."/>
            <person name="Hu G."/>
            <person name="Bao F."/>
            <person name="Hu Y."/>
            <person name="Wan P."/>
            <person name="Li L."/>
            <person name="Deng X."/>
            <person name="Kuang T."/>
            <person name="Xiang C."/>
            <person name="Zhu J.K."/>
            <person name="Oliver M.J."/>
            <person name="He Y."/>
        </authorList>
    </citation>
    <scope>NUCLEOTIDE SEQUENCE [LARGE SCALE GENOMIC DNA]</scope>
    <source>
        <strain evidence="3">cv. XS01</strain>
    </source>
</reference>
<dbReference type="Proteomes" id="UP000250235">
    <property type="component" value="Unassembled WGS sequence"/>
</dbReference>
<gene>
    <name evidence="2" type="ORF">F511_02865</name>
</gene>
<feature type="compositionally biased region" description="Basic and acidic residues" evidence="1">
    <location>
        <begin position="127"/>
        <end position="143"/>
    </location>
</feature>
<protein>
    <submittedName>
        <fullName evidence="2">Protein BREAKING OF ASYMMETRY IN THE STOMATAL LINEAGE</fullName>
    </submittedName>
</protein>
<keyword evidence="3" id="KW-1185">Reference proteome</keyword>
<feature type="compositionally biased region" description="Polar residues" evidence="1">
    <location>
        <begin position="75"/>
        <end position="87"/>
    </location>
</feature>